<gene>
    <name evidence="1" type="ORF">FCM35_KLT01669</name>
</gene>
<dbReference type="AlphaFoldDB" id="A0A833R6A2"/>
<proteinExistence type="predicted"/>
<organism evidence="1 2">
    <name type="scientific">Carex littledalei</name>
    <dbReference type="NCBI Taxonomy" id="544730"/>
    <lineage>
        <taxon>Eukaryota</taxon>
        <taxon>Viridiplantae</taxon>
        <taxon>Streptophyta</taxon>
        <taxon>Embryophyta</taxon>
        <taxon>Tracheophyta</taxon>
        <taxon>Spermatophyta</taxon>
        <taxon>Magnoliopsida</taxon>
        <taxon>Liliopsida</taxon>
        <taxon>Poales</taxon>
        <taxon>Cyperaceae</taxon>
        <taxon>Cyperoideae</taxon>
        <taxon>Cariceae</taxon>
        <taxon>Carex</taxon>
        <taxon>Carex subgen. Euthyceras</taxon>
    </lineage>
</organism>
<name>A0A833R6A2_9POAL</name>
<accession>A0A833R6A2</accession>
<sequence length="315" mass="34796">MEVLAAIGTGHGTISRKRQLFLLPPAMRFQFNPSISINPSPQFQSLLQLQLSTNQTLTVVPALGGGGIDNETERSSPLEVKKEIQRCYQLVHRLGRGALYLGSSRVQPVHPHYLLALELSREVAKMLDCTTWTGAGPGLMDAVTRGALQAKKPVGGFKIGKEAGEWTSSNFHPYLPPDTYFTCRFFSARKHGLVDAIVRNDPSERTAIVALPGGIGTADEIFEILALIQLERIGSKFPVPFVLLNYDGYYTKLLEFIEVCEHWGTVATGEVASLWTVCNSNFEALEYLAEFYGICESKRNYDIGKYVNQGTGSYI</sequence>
<keyword evidence="2" id="KW-1185">Reference proteome</keyword>
<protein>
    <submittedName>
        <fullName evidence="1">Cytokinin</fullName>
    </submittedName>
</protein>
<evidence type="ECO:0000313" key="2">
    <source>
        <dbReference type="Proteomes" id="UP000623129"/>
    </source>
</evidence>
<dbReference type="EMBL" id="SWLB01000010">
    <property type="protein sequence ID" value="KAF3333978.1"/>
    <property type="molecule type" value="Genomic_DNA"/>
</dbReference>
<dbReference type="InterPro" id="IPR031100">
    <property type="entry name" value="LOG_fam"/>
</dbReference>
<dbReference type="OrthoDB" id="414463at2759"/>
<dbReference type="Proteomes" id="UP000623129">
    <property type="component" value="Unassembled WGS sequence"/>
</dbReference>
<dbReference type="PANTHER" id="PTHR31208:SF11">
    <property type="entry name" value="CYTOKININ RIBOSIDE 5'-MONOPHOSPHATE PHOSPHORIBOHYDROLASE"/>
    <property type="match status" value="1"/>
</dbReference>
<dbReference type="SUPFAM" id="SSF102405">
    <property type="entry name" value="MCP/YpsA-like"/>
    <property type="match status" value="1"/>
</dbReference>
<reference evidence="1" key="1">
    <citation type="submission" date="2020-01" db="EMBL/GenBank/DDBJ databases">
        <title>Genome sequence of Kobresia littledalei, the first chromosome-level genome in the family Cyperaceae.</title>
        <authorList>
            <person name="Qu G."/>
        </authorList>
    </citation>
    <scope>NUCLEOTIDE SEQUENCE</scope>
    <source>
        <strain evidence="1">C.B.Clarke</strain>
        <tissue evidence="1">Leaf</tissue>
    </source>
</reference>
<evidence type="ECO:0000313" key="1">
    <source>
        <dbReference type="EMBL" id="KAF3333978.1"/>
    </source>
</evidence>
<dbReference type="PANTHER" id="PTHR31208">
    <property type="entry name" value="EXPRESSED PROTEIN"/>
    <property type="match status" value="1"/>
</dbReference>
<comment type="caution">
    <text evidence="1">The sequence shown here is derived from an EMBL/GenBank/DDBJ whole genome shotgun (WGS) entry which is preliminary data.</text>
</comment>
<dbReference type="Pfam" id="PF03641">
    <property type="entry name" value="Lysine_decarbox"/>
    <property type="match status" value="1"/>
</dbReference>
<dbReference type="Gene3D" id="3.40.50.450">
    <property type="match status" value="1"/>
</dbReference>